<dbReference type="PANTHER" id="PTHR34580:SF3">
    <property type="entry name" value="PROTEIN PAFB"/>
    <property type="match status" value="1"/>
</dbReference>
<keyword evidence="5" id="KW-1185">Reference proteome</keyword>
<feature type="domain" description="HTH deoR-type" evidence="3">
    <location>
        <begin position="4"/>
        <end position="63"/>
    </location>
</feature>
<evidence type="ECO:0000256" key="2">
    <source>
        <dbReference type="ARBA" id="ARBA00023163"/>
    </source>
</evidence>
<accession>A0ABV9SF75</accession>
<dbReference type="InterPro" id="IPR036388">
    <property type="entry name" value="WH-like_DNA-bd_sf"/>
</dbReference>
<keyword evidence="2" id="KW-0804">Transcription</keyword>
<dbReference type="InterPro" id="IPR036390">
    <property type="entry name" value="WH_DNA-bd_sf"/>
</dbReference>
<evidence type="ECO:0000313" key="4">
    <source>
        <dbReference type="EMBL" id="MFC4859401.1"/>
    </source>
</evidence>
<evidence type="ECO:0000313" key="5">
    <source>
        <dbReference type="Proteomes" id="UP001595859"/>
    </source>
</evidence>
<dbReference type="InterPro" id="IPR057727">
    <property type="entry name" value="WCX_dom"/>
</dbReference>
<dbReference type="PANTHER" id="PTHR34580">
    <property type="match status" value="1"/>
</dbReference>
<evidence type="ECO:0000259" key="3">
    <source>
        <dbReference type="PROSITE" id="PS51000"/>
    </source>
</evidence>
<dbReference type="PROSITE" id="PS51000">
    <property type="entry name" value="HTH_DEOR_2"/>
    <property type="match status" value="1"/>
</dbReference>
<dbReference type="Pfam" id="PF08279">
    <property type="entry name" value="HTH_11"/>
    <property type="match status" value="1"/>
</dbReference>
<dbReference type="RefSeq" id="WP_378062437.1">
    <property type="nucleotide sequence ID" value="NZ_JBHSIS010000031.1"/>
</dbReference>
<dbReference type="Proteomes" id="UP001595859">
    <property type="component" value="Unassembled WGS sequence"/>
</dbReference>
<dbReference type="Pfam" id="PF25583">
    <property type="entry name" value="WCX"/>
    <property type="match status" value="1"/>
</dbReference>
<evidence type="ECO:0000256" key="1">
    <source>
        <dbReference type="ARBA" id="ARBA00023015"/>
    </source>
</evidence>
<dbReference type="InterPro" id="IPR051534">
    <property type="entry name" value="CBASS_pafABC_assoc_protein"/>
</dbReference>
<name>A0ABV9SF75_9PSEU</name>
<reference evidence="5" key="1">
    <citation type="journal article" date="2019" name="Int. J. Syst. Evol. Microbiol.">
        <title>The Global Catalogue of Microorganisms (GCM) 10K type strain sequencing project: providing services to taxonomists for standard genome sequencing and annotation.</title>
        <authorList>
            <consortium name="The Broad Institute Genomics Platform"/>
            <consortium name="The Broad Institute Genome Sequencing Center for Infectious Disease"/>
            <person name="Wu L."/>
            <person name="Ma J."/>
        </authorList>
    </citation>
    <scope>NUCLEOTIDE SEQUENCE [LARGE SCALE GENOMIC DNA]</scope>
    <source>
        <strain evidence="5">ZS-22-S1</strain>
    </source>
</reference>
<dbReference type="PROSITE" id="PS52050">
    <property type="entry name" value="WYL"/>
    <property type="match status" value="1"/>
</dbReference>
<proteinExistence type="predicted"/>
<dbReference type="PIRSF" id="PIRSF016838">
    <property type="entry name" value="PafC"/>
    <property type="match status" value="1"/>
</dbReference>
<protein>
    <submittedName>
        <fullName evidence="4">Helix-turn-helix transcriptional regulator</fullName>
    </submittedName>
</protein>
<comment type="caution">
    <text evidence="4">The sequence shown here is derived from an EMBL/GenBank/DDBJ whole genome shotgun (WGS) entry which is preliminary data.</text>
</comment>
<dbReference type="SUPFAM" id="SSF46785">
    <property type="entry name" value="Winged helix' DNA-binding domain"/>
    <property type="match status" value="1"/>
</dbReference>
<gene>
    <name evidence="4" type="ORF">ACFPCV_38400</name>
</gene>
<dbReference type="Pfam" id="PF13280">
    <property type="entry name" value="WYL"/>
    <property type="match status" value="1"/>
</dbReference>
<dbReference type="InterPro" id="IPR013196">
    <property type="entry name" value="HTH_11"/>
</dbReference>
<dbReference type="InterPro" id="IPR001034">
    <property type="entry name" value="DeoR_HTH"/>
</dbReference>
<dbReference type="InterPro" id="IPR028349">
    <property type="entry name" value="PafC-like"/>
</dbReference>
<organism evidence="4 5">
    <name type="scientific">Actinophytocola glycyrrhizae</name>
    <dbReference type="NCBI Taxonomy" id="2044873"/>
    <lineage>
        <taxon>Bacteria</taxon>
        <taxon>Bacillati</taxon>
        <taxon>Actinomycetota</taxon>
        <taxon>Actinomycetes</taxon>
        <taxon>Pseudonocardiales</taxon>
        <taxon>Pseudonocardiaceae</taxon>
    </lineage>
</organism>
<sequence length="328" mass="36106">MLSASHRLLRLLTVLSTRPEWTAAELAERLGIHERTVRRDIAKLRELGYGIDAATGPHGGYRLGQGTQMPPLSLDDDEALATAIALRQLAWRSPGGEGHAALGALVKLQRSLPRRVADSLRRFDSVVAEAGDAPEATAWGQVDPVVLAGLAGACRAGERVRLSYRDRRGSGSDRELEPRQVVRTAHRWYLVAWDLTRDDWRVFRADRIRDVTVTGRADPRRPEVDAAAMVEAAITSTPYEVHADVAIPRPLTAVRALIPATVARHRADGPETTITRLGGPSAQWIADYLLRLGVPFRVVAPDEVRLLVVEHLQQLLALQRNEPDIPAH</sequence>
<keyword evidence="1" id="KW-0805">Transcription regulation</keyword>
<dbReference type="Gene3D" id="1.10.10.10">
    <property type="entry name" value="Winged helix-like DNA-binding domain superfamily/Winged helix DNA-binding domain"/>
    <property type="match status" value="1"/>
</dbReference>
<dbReference type="EMBL" id="JBHSIS010000031">
    <property type="protein sequence ID" value="MFC4859401.1"/>
    <property type="molecule type" value="Genomic_DNA"/>
</dbReference>
<dbReference type="InterPro" id="IPR026881">
    <property type="entry name" value="WYL_dom"/>
</dbReference>